<dbReference type="PANTHER" id="PTHR19376">
    <property type="entry name" value="DNA-DIRECTED RNA POLYMERASE"/>
    <property type="match status" value="1"/>
</dbReference>
<keyword evidence="5" id="KW-0804">Transcription</keyword>
<dbReference type="EC" id="2.7.7.6" evidence="1"/>
<evidence type="ECO:0000256" key="3">
    <source>
        <dbReference type="ARBA" id="ARBA00022679"/>
    </source>
</evidence>
<dbReference type="InterPro" id="IPR007081">
    <property type="entry name" value="RNA_pol_Rpb1_5"/>
</dbReference>
<dbReference type="GO" id="GO:0000428">
    <property type="term" value="C:DNA-directed RNA polymerase complex"/>
    <property type="evidence" value="ECO:0007669"/>
    <property type="project" value="UniProtKB-KW"/>
</dbReference>
<evidence type="ECO:0000256" key="2">
    <source>
        <dbReference type="ARBA" id="ARBA00022478"/>
    </source>
</evidence>
<evidence type="ECO:0000256" key="1">
    <source>
        <dbReference type="ARBA" id="ARBA00012418"/>
    </source>
</evidence>
<dbReference type="InterPro" id="IPR000722">
    <property type="entry name" value="RNA_pol_asu"/>
</dbReference>
<keyword evidence="3" id="KW-0808">Transferase</keyword>
<evidence type="ECO:0000256" key="6">
    <source>
        <dbReference type="ARBA" id="ARBA00048552"/>
    </source>
</evidence>
<evidence type="ECO:0000256" key="5">
    <source>
        <dbReference type="ARBA" id="ARBA00023163"/>
    </source>
</evidence>
<dbReference type="Gene3D" id="1.10.132.30">
    <property type="match status" value="1"/>
</dbReference>
<dbReference type="PANTHER" id="PTHR19376:SF32">
    <property type="entry name" value="DNA-DIRECTED RNA POLYMERASE III SUBUNIT RPC1"/>
    <property type="match status" value="1"/>
</dbReference>
<keyword evidence="2" id="KW-0240">DNA-directed RNA polymerase</keyword>
<dbReference type="EMBL" id="MN740351">
    <property type="protein sequence ID" value="QHU01961.1"/>
    <property type="molecule type" value="Genomic_DNA"/>
</dbReference>
<dbReference type="AlphaFoldDB" id="A0A6C0JAY9"/>
<proteinExistence type="predicted"/>
<dbReference type="GO" id="GO:0003677">
    <property type="term" value="F:DNA binding"/>
    <property type="evidence" value="ECO:0007669"/>
    <property type="project" value="InterPro"/>
</dbReference>
<dbReference type="InterPro" id="IPR007083">
    <property type="entry name" value="RNA_pol_Rpb1_4"/>
</dbReference>
<dbReference type="InterPro" id="IPR044893">
    <property type="entry name" value="RNA_pol_Rpb1_clamp_domain"/>
</dbReference>
<protein>
    <recommendedName>
        <fullName evidence="1">DNA-directed RNA polymerase</fullName>
        <ecNumber evidence="1">2.7.7.6</ecNumber>
    </recommendedName>
</protein>
<dbReference type="Gene3D" id="2.40.40.20">
    <property type="match status" value="1"/>
</dbReference>
<dbReference type="Pfam" id="PF00623">
    <property type="entry name" value="RNA_pol_Rpb1_2"/>
    <property type="match status" value="1"/>
</dbReference>
<dbReference type="Gene3D" id="4.10.860.120">
    <property type="entry name" value="RNA polymerase II, clamp domain"/>
    <property type="match status" value="1"/>
</dbReference>
<dbReference type="GO" id="GO:0006351">
    <property type="term" value="P:DNA-templated transcription"/>
    <property type="evidence" value="ECO:0007669"/>
    <property type="project" value="InterPro"/>
</dbReference>
<organism evidence="8">
    <name type="scientific">viral metagenome</name>
    <dbReference type="NCBI Taxonomy" id="1070528"/>
    <lineage>
        <taxon>unclassified sequences</taxon>
        <taxon>metagenomes</taxon>
        <taxon>organismal metagenomes</taxon>
    </lineage>
</organism>
<evidence type="ECO:0000256" key="4">
    <source>
        <dbReference type="ARBA" id="ARBA00022695"/>
    </source>
</evidence>
<dbReference type="Gene3D" id="6.10.250.2940">
    <property type="match status" value="1"/>
</dbReference>
<accession>A0A6C0JAY9</accession>
<dbReference type="InterPro" id="IPR045867">
    <property type="entry name" value="DNA-dir_RpoC_beta_prime"/>
</dbReference>
<comment type="catalytic activity">
    <reaction evidence="6">
        <text>RNA(n) + a ribonucleoside 5'-triphosphate = RNA(n+1) + diphosphate</text>
        <dbReference type="Rhea" id="RHEA:21248"/>
        <dbReference type="Rhea" id="RHEA-COMP:14527"/>
        <dbReference type="Rhea" id="RHEA-COMP:17342"/>
        <dbReference type="ChEBI" id="CHEBI:33019"/>
        <dbReference type="ChEBI" id="CHEBI:61557"/>
        <dbReference type="ChEBI" id="CHEBI:140395"/>
        <dbReference type="EC" id="2.7.7.6"/>
    </reaction>
</comment>
<reference evidence="8" key="1">
    <citation type="journal article" date="2020" name="Nature">
        <title>Giant virus diversity and host interactions through global metagenomics.</title>
        <authorList>
            <person name="Schulz F."/>
            <person name="Roux S."/>
            <person name="Paez-Espino D."/>
            <person name="Jungbluth S."/>
            <person name="Walsh D.A."/>
            <person name="Denef V.J."/>
            <person name="McMahon K.D."/>
            <person name="Konstantinidis K.T."/>
            <person name="Eloe-Fadrosh E.A."/>
            <person name="Kyrpides N.C."/>
            <person name="Woyke T."/>
        </authorList>
    </citation>
    <scope>NUCLEOTIDE SEQUENCE</scope>
    <source>
        <strain evidence="8">GVMAG-M-3300025880-56</strain>
    </source>
</reference>
<dbReference type="Pfam" id="PF04998">
    <property type="entry name" value="RNA_pol_Rpb1_5"/>
    <property type="match status" value="1"/>
</dbReference>
<evidence type="ECO:0000259" key="7">
    <source>
        <dbReference type="SMART" id="SM00663"/>
    </source>
</evidence>
<dbReference type="Gene3D" id="3.30.1490.180">
    <property type="entry name" value="RNA polymerase ii"/>
    <property type="match status" value="1"/>
</dbReference>
<dbReference type="SUPFAM" id="SSF64484">
    <property type="entry name" value="beta and beta-prime subunits of DNA dependent RNA-polymerase"/>
    <property type="match status" value="1"/>
</dbReference>
<dbReference type="Pfam" id="PF05000">
    <property type="entry name" value="RNA_pol_Rpb1_4"/>
    <property type="match status" value="1"/>
</dbReference>
<keyword evidence="4" id="KW-0548">Nucleotidyltransferase</keyword>
<dbReference type="InterPro" id="IPR007066">
    <property type="entry name" value="RNA_pol_Rpb1_3"/>
</dbReference>
<sequence length="1239" mass="141576">MKKLFYLTFELHTMEGIVDHVLITRLDDEEIKKISEVEVKLPYGGCVDKTIYDNSMGVCENTKKCLVCTNNNIYCTGGYGFINMSVPYYLPSFGKIICNILTNICTTCFEPGPIKKSLLNKSSVKDTFGQILYNCLTCTKGKYVTIIERKNNNDHYWETEFFDTLSKTVICITTIKKWVDECIMKRRCRFTKNILITNNFIVIPPCVRPYFPKNNQAYQNDTSTIYNSLLKIKKEDKRLVQKECYSKIEMLLTQKKKKPLPNSSKIPQSLQDRLQKKNGLITSGINGRRVNHSSRATITGYPSGRLGYVGIPAKMASKNTIPILLFSVGDYRIDDGIVKIKDFILKYNVKVLRIYNKQTGKIYRPLVTSIERVLKHLGDVDPQYLWIDKPLEDGDIVLFNRQPSLRPESIIAMRVKIINDCNTLRLVLPCTPPLNADFDGDESNLHIIQDIAAAVECILLMSPGEMIISSQKGTPLITPVQDAILGTYLLSMQKYISSEFLMDMTMIIDMSIDQYEKKIESWKKINNQSINIGNFCISLLFDESFYYELNDEFCIEGGIINIEKSPKYLDKTILCSGIKSILHFYYYDIGKSKTCSFIDNIQYMTNFFLSKYGFTIGLDDCRPDKIKLDSKINPDTILTEQSPKFSDNSNLEMMIQSGAKATLTNATQIKRLIGQQSLDGGLIENEMRTGRTMVYFDRNDIVDKESTLIDLNTSISKGFIVESFAEGLKKSSNMFHCKAGRRGVGDSVTKVADIGYTFKKLSKTLENYLIAHDKTIRDISSNNIISFLFGVDGMNIQMLPSENIHNKFKKCYLNKHDFNKIKCFTRESFIQSMQNVVLGLNKPNLIMDNLKDKIIKSIPLHYFNEDKKHLENNISDITLKLNGILLSRMMEPGAPVGLITSTNFGEIMSQLLLKSFHHSGIKSRNINSGIIRMNQLMNRTNKSKEYTIYGYTNDEIYNMLRNAYTHALSNKIKTILKLSMEDRCNFLLNSVRSIKLKNIISYSAIECVAGHSIFLCNCDNKTIRFVYVLDENKLGEFGGYKLISSEKHNWYKIEDTIYIDTTETDIKQLILQNNIFLDLELNDNFIQELDRCKLVFNSELSHIEFSFRNSKISNVLNIPFIDKKSITSDDIFVVYEAFGVEAARQVLYSEILAVLVFDGADIDRRYIHFICDALTHTGKITSINNYSSILTNALYEREIKKFTNYSLVDAVDNCKSVESSVFLGTPAKLGTMFFDLLKT</sequence>
<evidence type="ECO:0000313" key="8">
    <source>
        <dbReference type="EMBL" id="QHU01961.1"/>
    </source>
</evidence>
<dbReference type="Gene3D" id="1.10.274.100">
    <property type="entry name" value="RNA polymerase Rpb1, domain 3"/>
    <property type="match status" value="1"/>
</dbReference>
<dbReference type="SMART" id="SM00663">
    <property type="entry name" value="RPOLA_N"/>
    <property type="match status" value="1"/>
</dbReference>
<dbReference type="InterPro" id="IPR042102">
    <property type="entry name" value="RNA_pol_Rpb1_3_sf"/>
</dbReference>
<dbReference type="GO" id="GO:0003899">
    <property type="term" value="F:DNA-directed RNA polymerase activity"/>
    <property type="evidence" value="ECO:0007669"/>
    <property type="project" value="UniProtKB-EC"/>
</dbReference>
<dbReference type="Pfam" id="PF04983">
    <property type="entry name" value="RNA_pol_Rpb1_3"/>
    <property type="match status" value="1"/>
</dbReference>
<dbReference type="InterPro" id="IPR038120">
    <property type="entry name" value="Rpb1_funnel_sf"/>
</dbReference>
<dbReference type="InterPro" id="IPR006592">
    <property type="entry name" value="RNA_pol_N"/>
</dbReference>
<feature type="domain" description="RNA polymerase N-terminal" evidence="7">
    <location>
        <begin position="193"/>
        <end position="491"/>
    </location>
</feature>
<name>A0A6C0JAY9_9ZZZZ</name>